<evidence type="ECO:0000256" key="5">
    <source>
        <dbReference type="ARBA" id="ARBA00022523"/>
    </source>
</evidence>
<dbReference type="Pfam" id="PF00190">
    <property type="entry name" value="Cupin_1"/>
    <property type="match status" value="1"/>
</dbReference>
<dbReference type="AlphaFoldDB" id="A0A660KNW4"/>
<keyword evidence="10 11" id="KW-0464">Manganese</keyword>
<proteinExistence type="inferred from homology"/>
<dbReference type="InterPro" id="IPR014710">
    <property type="entry name" value="RmlC-like_jellyroll"/>
</dbReference>
<comment type="function">
    <text evidence="1">May play a role in plant defense. Probably has no oxalate oxidase activity even if the active site is conserved.</text>
</comment>
<keyword evidence="15" id="KW-1185">Reference proteome</keyword>
<dbReference type="SMART" id="SM00835">
    <property type="entry name" value="Cupin_1"/>
    <property type="match status" value="1"/>
</dbReference>
<keyword evidence="7 11" id="KW-0479">Metal-binding</keyword>
<evidence type="ECO:0000259" key="13">
    <source>
        <dbReference type="SMART" id="SM00835"/>
    </source>
</evidence>
<gene>
    <name evidence="14" type="ORF">FH972_009999</name>
</gene>
<evidence type="ECO:0000256" key="3">
    <source>
        <dbReference type="ARBA" id="ARBA00007456"/>
    </source>
</evidence>
<protein>
    <recommendedName>
        <fullName evidence="12">Germin-like protein</fullName>
    </recommendedName>
</protein>
<dbReference type="InterPro" id="IPR011051">
    <property type="entry name" value="RmlC_Cupin_sf"/>
</dbReference>
<dbReference type="PRINTS" id="PR00325">
    <property type="entry name" value="GERMIN"/>
</dbReference>
<dbReference type="EMBL" id="CM017324">
    <property type="protein sequence ID" value="KAE8037410.1"/>
    <property type="molecule type" value="Genomic_DNA"/>
</dbReference>
<name>A0A660KNW4_9ROSI</name>
<evidence type="ECO:0000256" key="9">
    <source>
        <dbReference type="ARBA" id="ARBA00023180"/>
    </source>
</evidence>
<evidence type="ECO:0000256" key="1">
    <source>
        <dbReference type="ARBA" id="ARBA00003629"/>
    </source>
</evidence>
<organism evidence="14 15">
    <name type="scientific">Carpinus fangiana</name>
    <dbReference type="NCBI Taxonomy" id="176857"/>
    <lineage>
        <taxon>Eukaryota</taxon>
        <taxon>Viridiplantae</taxon>
        <taxon>Streptophyta</taxon>
        <taxon>Embryophyta</taxon>
        <taxon>Tracheophyta</taxon>
        <taxon>Spermatophyta</taxon>
        <taxon>Magnoliopsida</taxon>
        <taxon>eudicotyledons</taxon>
        <taxon>Gunneridae</taxon>
        <taxon>Pentapetalae</taxon>
        <taxon>rosids</taxon>
        <taxon>fabids</taxon>
        <taxon>Fagales</taxon>
        <taxon>Betulaceae</taxon>
        <taxon>Carpinus</taxon>
    </lineage>
</organism>
<evidence type="ECO:0000256" key="4">
    <source>
        <dbReference type="ARBA" id="ARBA00011268"/>
    </source>
</evidence>
<dbReference type="InterPro" id="IPR006045">
    <property type="entry name" value="Cupin_1"/>
</dbReference>
<dbReference type="FunFam" id="2.60.120.10:FF:000098">
    <property type="entry name" value="Germin-like protein 9-3"/>
    <property type="match status" value="1"/>
</dbReference>
<feature type="chain" id="PRO_5025098474" description="Germin-like protein" evidence="12">
    <location>
        <begin position="29"/>
        <end position="212"/>
    </location>
</feature>
<feature type="signal peptide" evidence="12">
    <location>
        <begin position="1"/>
        <end position="28"/>
    </location>
</feature>
<keyword evidence="9" id="KW-0325">Glycoprotein</keyword>
<sequence length="212" mass="22342">MAASKTFSMKLLFSLLISSFAIIRMATAGDPDILSDYIVPPNVTVVDGNFFTFTGMRSLLGAGPPTAFKASKASMAEFPALNGQSISMDVLQFPAGSISPPHTRVRATGLLFLIAGTLEVGFVDTTNKLFTQTLQTGDMFIFPKGLVHFQYNAGSTPAVAVAAFGSANAGLVSLPNTLFNTSIDDNVLALSFKTDVATIQRLKAGLTPKPRG</sequence>
<dbReference type="PANTHER" id="PTHR31238">
    <property type="entry name" value="GERMIN-LIKE PROTEIN SUBFAMILY 3 MEMBER 3"/>
    <property type="match status" value="1"/>
</dbReference>
<feature type="binding site" evidence="11">
    <location>
        <position position="102"/>
    </location>
    <ligand>
        <name>Mn(2+)</name>
        <dbReference type="ChEBI" id="CHEBI:29035"/>
    </ligand>
</feature>
<feature type="domain" description="Cupin type-1" evidence="13">
    <location>
        <begin position="57"/>
        <end position="200"/>
    </location>
</feature>
<dbReference type="SUPFAM" id="SSF51182">
    <property type="entry name" value="RmlC-like cupins"/>
    <property type="match status" value="1"/>
</dbReference>
<dbReference type="Proteomes" id="UP000327013">
    <property type="component" value="Chromosome 4"/>
</dbReference>
<dbReference type="InterPro" id="IPR001929">
    <property type="entry name" value="Germin"/>
</dbReference>
<comment type="subcellular location">
    <subcellularLocation>
        <location evidence="2 12">Secreted</location>
        <location evidence="2 12">Extracellular space</location>
        <location evidence="2 12">Apoplast</location>
    </subcellularLocation>
</comment>
<reference evidence="14 15" key="1">
    <citation type="submission" date="2019-06" db="EMBL/GenBank/DDBJ databases">
        <title>A chromosomal-level reference genome of Carpinus fangiana (Coryloideae, Betulaceae).</title>
        <authorList>
            <person name="Yang X."/>
            <person name="Wang Z."/>
            <person name="Zhang L."/>
            <person name="Hao G."/>
            <person name="Liu J."/>
            <person name="Yang Y."/>
        </authorList>
    </citation>
    <scope>NUCLEOTIDE SEQUENCE [LARGE SCALE GENOMIC DNA]</scope>
    <source>
        <strain evidence="14">Cfa_2016G</strain>
        <tissue evidence="14">Leaf</tissue>
    </source>
</reference>
<keyword evidence="6 12" id="KW-0964">Secreted</keyword>
<evidence type="ECO:0000256" key="8">
    <source>
        <dbReference type="ARBA" id="ARBA00022729"/>
    </source>
</evidence>
<dbReference type="GO" id="GO:0030145">
    <property type="term" value="F:manganese ion binding"/>
    <property type="evidence" value="ECO:0007669"/>
    <property type="project" value="UniProtKB-UniRule"/>
</dbReference>
<dbReference type="Gene3D" id="2.60.120.10">
    <property type="entry name" value="Jelly Rolls"/>
    <property type="match status" value="1"/>
</dbReference>
<accession>A0A660KNW4</accession>
<evidence type="ECO:0000256" key="6">
    <source>
        <dbReference type="ARBA" id="ARBA00022525"/>
    </source>
</evidence>
<comment type="subunit">
    <text evidence="4">Oligomer (believed to be a pentamer but probably hexamer).</text>
</comment>
<evidence type="ECO:0000256" key="7">
    <source>
        <dbReference type="ARBA" id="ARBA00022723"/>
    </source>
</evidence>
<keyword evidence="5 12" id="KW-0052">Apoplast</keyword>
<evidence type="ECO:0000256" key="2">
    <source>
        <dbReference type="ARBA" id="ARBA00004271"/>
    </source>
</evidence>
<evidence type="ECO:0000256" key="11">
    <source>
        <dbReference type="PIRSR" id="PIRSR601929-2"/>
    </source>
</evidence>
<keyword evidence="8 12" id="KW-0732">Signal</keyword>
<evidence type="ECO:0000313" key="15">
    <source>
        <dbReference type="Proteomes" id="UP000327013"/>
    </source>
</evidence>
<dbReference type="OrthoDB" id="1546383at2759"/>
<evidence type="ECO:0000313" key="14">
    <source>
        <dbReference type="EMBL" id="KAE8037410.1"/>
    </source>
</evidence>
<feature type="binding site" evidence="11">
    <location>
        <position position="148"/>
    </location>
    <ligand>
        <name>Mn(2+)</name>
        <dbReference type="ChEBI" id="CHEBI:29035"/>
    </ligand>
</feature>
<comment type="similarity">
    <text evidence="3 12">Belongs to the germin family.</text>
</comment>
<evidence type="ECO:0000256" key="10">
    <source>
        <dbReference type="ARBA" id="ARBA00023211"/>
    </source>
</evidence>
<dbReference type="GO" id="GO:0048046">
    <property type="term" value="C:apoplast"/>
    <property type="evidence" value="ECO:0007669"/>
    <property type="project" value="UniProtKB-SubCell"/>
</dbReference>
<evidence type="ECO:0000256" key="12">
    <source>
        <dbReference type="RuleBase" id="RU366015"/>
    </source>
</evidence>
<dbReference type="CDD" id="cd02241">
    <property type="entry name" value="cupin_OxOx"/>
    <property type="match status" value="1"/>
</dbReference>